<sequence>MLPASDDGKGHAKANNGRQSTIHIGKIDRILQKSSPSPGNGHH</sequence>
<feature type="compositionally biased region" description="Basic and acidic residues" evidence="1">
    <location>
        <begin position="1"/>
        <end position="10"/>
    </location>
</feature>
<gene>
    <name evidence="2" type="ORF">Golob_020878</name>
</gene>
<accession>A0A7J8LBS9</accession>
<keyword evidence="3" id="KW-1185">Reference proteome</keyword>
<name>A0A7J8LBS9_9ROSI</name>
<organism evidence="2 3">
    <name type="scientific">Gossypium lobatum</name>
    <dbReference type="NCBI Taxonomy" id="34289"/>
    <lineage>
        <taxon>Eukaryota</taxon>
        <taxon>Viridiplantae</taxon>
        <taxon>Streptophyta</taxon>
        <taxon>Embryophyta</taxon>
        <taxon>Tracheophyta</taxon>
        <taxon>Spermatophyta</taxon>
        <taxon>Magnoliopsida</taxon>
        <taxon>eudicotyledons</taxon>
        <taxon>Gunneridae</taxon>
        <taxon>Pentapetalae</taxon>
        <taxon>rosids</taxon>
        <taxon>malvids</taxon>
        <taxon>Malvales</taxon>
        <taxon>Malvaceae</taxon>
        <taxon>Malvoideae</taxon>
        <taxon>Gossypium</taxon>
    </lineage>
</organism>
<feature type="compositionally biased region" description="Polar residues" evidence="1">
    <location>
        <begin position="32"/>
        <end position="43"/>
    </location>
</feature>
<evidence type="ECO:0000313" key="3">
    <source>
        <dbReference type="Proteomes" id="UP000593572"/>
    </source>
</evidence>
<feature type="region of interest" description="Disordered" evidence="1">
    <location>
        <begin position="1"/>
        <end position="43"/>
    </location>
</feature>
<dbReference type="Proteomes" id="UP000593572">
    <property type="component" value="Unassembled WGS sequence"/>
</dbReference>
<comment type="caution">
    <text evidence="2">The sequence shown here is derived from an EMBL/GenBank/DDBJ whole genome shotgun (WGS) entry which is preliminary data.</text>
</comment>
<protein>
    <submittedName>
        <fullName evidence="2">Uncharacterized protein</fullName>
    </submittedName>
</protein>
<evidence type="ECO:0000313" key="2">
    <source>
        <dbReference type="EMBL" id="MBA0549877.1"/>
    </source>
</evidence>
<proteinExistence type="predicted"/>
<dbReference type="AlphaFoldDB" id="A0A7J8LBS9"/>
<evidence type="ECO:0000256" key="1">
    <source>
        <dbReference type="SAM" id="MobiDB-lite"/>
    </source>
</evidence>
<reference evidence="2 3" key="1">
    <citation type="journal article" date="2019" name="Genome Biol. Evol.">
        <title>Insights into the evolution of the New World diploid cottons (Gossypium, subgenus Houzingenia) based on genome sequencing.</title>
        <authorList>
            <person name="Grover C.E."/>
            <person name="Arick M.A. 2nd"/>
            <person name="Thrash A."/>
            <person name="Conover J.L."/>
            <person name="Sanders W.S."/>
            <person name="Peterson D.G."/>
            <person name="Frelichowski J.E."/>
            <person name="Scheffler J.A."/>
            <person name="Scheffler B.E."/>
            <person name="Wendel J.F."/>
        </authorList>
    </citation>
    <scope>NUCLEOTIDE SEQUENCE [LARGE SCALE GENOMIC DNA]</scope>
    <source>
        <strain evidence="2">157</strain>
        <tissue evidence="2">Leaf</tissue>
    </source>
</reference>
<dbReference type="EMBL" id="JABEZX010000002">
    <property type="protein sequence ID" value="MBA0549877.1"/>
    <property type="molecule type" value="Genomic_DNA"/>
</dbReference>